<dbReference type="Proteomes" id="UP001224775">
    <property type="component" value="Unassembled WGS sequence"/>
</dbReference>
<evidence type="ECO:0000313" key="4">
    <source>
        <dbReference type="EMBL" id="KAK1737471.1"/>
    </source>
</evidence>
<proteinExistence type="predicted"/>
<organism evidence="4 5">
    <name type="scientific">Skeletonema marinoi</name>
    <dbReference type="NCBI Taxonomy" id="267567"/>
    <lineage>
        <taxon>Eukaryota</taxon>
        <taxon>Sar</taxon>
        <taxon>Stramenopiles</taxon>
        <taxon>Ochrophyta</taxon>
        <taxon>Bacillariophyta</taxon>
        <taxon>Coscinodiscophyceae</taxon>
        <taxon>Thalassiosirophycidae</taxon>
        <taxon>Thalassiosirales</taxon>
        <taxon>Skeletonemataceae</taxon>
        <taxon>Skeletonema</taxon>
        <taxon>Skeletonema marinoi-dohrnii complex</taxon>
    </lineage>
</organism>
<dbReference type="EMBL" id="JATAAI010000025">
    <property type="protein sequence ID" value="KAK1737471.1"/>
    <property type="molecule type" value="Genomic_DNA"/>
</dbReference>
<feature type="coiled-coil region" evidence="1">
    <location>
        <begin position="845"/>
        <end position="872"/>
    </location>
</feature>
<dbReference type="Gene3D" id="1.25.40.10">
    <property type="entry name" value="Tetratricopeptide repeat domain"/>
    <property type="match status" value="1"/>
</dbReference>
<dbReference type="InterPro" id="IPR027417">
    <property type="entry name" value="P-loop_NTPase"/>
</dbReference>
<feature type="region of interest" description="Disordered" evidence="2">
    <location>
        <begin position="48"/>
        <end position="94"/>
    </location>
</feature>
<dbReference type="PANTHER" id="PTHR43642:SF1">
    <property type="entry name" value="HYBRID SIGNAL TRANSDUCTION HISTIDINE KINASE G"/>
    <property type="match status" value="1"/>
</dbReference>
<reference evidence="4" key="1">
    <citation type="submission" date="2023-06" db="EMBL/GenBank/DDBJ databases">
        <title>Survivors Of The Sea: Transcriptome response of Skeletonema marinoi to long-term dormancy.</title>
        <authorList>
            <person name="Pinder M.I.M."/>
            <person name="Kourtchenko O."/>
            <person name="Robertson E.K."/>
            <person name="Larsson T."/>
            <person name="Maumus F."/>
            <person name="Osuna-Cruz C.M."/>
            <person name="Vancaester E."/>
            <person name="Stenow R."/>
            <person name="Vandepoele K."/>
            <person name="Ploug H."/>
            <person name="Bruchert V."/>
            <person name="Godhe A."/>
            <person name="Topel M."/>
        </authorList>
    </citation>
    <scope>NUCLEOTIDE SEQUENCE</scope>
    <source>
        <strain evidence="4">R05AC</strain>
    </source>
</reference>
<dbReference type="InterPro" id="IPR053159">
    <property type="entry name" value="Hybrid_Histidine_Kinase"/>
</dbReference>
<evidence type="ECO:0000256" key="2">
    <source>
        <dbReference type="SAM" id="MobiDB-lite"/>
    </source>
</evidence>
<comment type="caution">
    <text evidence="4">The sequence shown here is derived from an EMBL/GenBank/DDBJ whole genome shotgun (WGS) entry which is preliminary data.</text>
</comment>
<evidence type="ECO:0000313" key="5">
    <source>
        <dbReference type="Proteomes" id="UP001224775"/>
    </source>
</evidence>
<dbReference type="InterPro" id="IPR011990">
    <property type="entry name" value="TPR-like_helical_dom_sf"/>
</dbReference>
<keyword evidence="1" id="KW-0175">Coiled coil</keyword>
<dbReference type="PANTHER" id="PTHR43642">
    <property type="entry name" value="HYBRID SIGNAL TRANSDUCTION HISTIDINE KINASE G"/>
    <property type="match status" value="1"/>
</dbReference>
<evidence type="ECO:0000256" key="1">
    <source>
        <dbReference type="SAM" id="Coils"/>
    </source>
</evidence>
<dbReference type="SUPFAM" id="SSF48452">
    <property type="entry name" value="TPR-like"/>
    <property type="match status" value="1"/>
</dbReference>
<dbReference type="Gene3D" id="3.40.50.300">
    <property type="entry name" value="P-loop containing nucleotide triphosphate hydrolases"/>
    <property type="match status" value="1"/>
</dbReference>
<feature type="compositionally biased region" description="Polar residues" evidence="2">
    <location>
        <begin position="318"/>
        <end position="332"/>
    </location>
</feature>
<dbReference type="InterPro" id="IPR041664">
    <property type="entry name" value="AAA_16"/>
</dbReference>
<feature type="domain" description="Orc1-like AAA ATPase" evidence="3">
    <location>
        <begin position="423"/>
        <end position="616"/>
    </location>
</feature>
<keyword evidence="5" id="KW-1185">Reference proteome</keyword>
<dbReference type="Pfam" id="PF13191">
    <property type="entry name" value="AAA_16"/>
    <property type="match status" value="1"/>
</dbReference>
<name>A0AAD9D7V7_9STRA</name>
<evidence type="ECO:0000259" key="3">
    <source>
        <dbReference type="Pfam" id="PF13191"/>
    </source>
</evidence>
<feature type="region of interest" description="Disordered" evidence="2">
    <location>
        <begin position="294"/>
        <end position="344"/>
    </location>
</feature>
<dbReference type="SUPFAM" id="SSF52540">
    <property type="entry name" value="P-loop containing nucleoside triphosphate hydrolases"/>
    <property type="match status" value="1"/>
</dbReference>
<accession>A0AAD9D7V7</accession>
<gene>
    <name evidence="4" type="ORF">QTG54_011757</name>
</gene>
<protein>
    <submittedName>
        <fullName evidence="4">AAA ATPase</fullName>
    </submittedName>
</protein>
<sequence length="1419" mass="158798">MEDIDYSDDLFNLDLDSLFEGGDDLLATGHHNDSYSLAADLTGVSFGRNNGGDNNNDDDAAKFSSLSLPSETPPPRRLSTISTNNNNDGDGPPQLLIVSKSNGTSIYRSAQKLNAVGIKVIHQNNDHLQAADTPSPSNFNLTMNKLVHEETVSKLLPPDVNKRQVIEVSSFNGSPALYFKWENGITCEEWLDKVRIQQQTTHPQKEAAAKFTVRLRAAVAIAKTLTQFHQSRVVYNALTLENIVLTPFEGDYLATFIDLSDALICNDEQTFDERKGVDLTNLGIVLNQLFQKADGGGGESSAGRGRGGELASYRRRVSVNSDTEGAVPSNTRNAKKRGKQQITPGEGLPLYLRAMVSTLLIGDEDHDDSQQLRYESANAVYEDLKVMATQSTDVDRRNSYFKETEADHEVIIHSRLKLPKDLFYGRQVQMSMIMHQLQSATMLGDQPLMALIAGYPGTGKSTLVNQIKQPLADKNGLYIEGKFDSSACPDKVLASALDSFFTKINASNAGENAHMSMRWRISDAVGSGVSCLYDSIPSLRTFMDDGTEGDRSEGRKIAGNALDQRLKYMFCKLISAIPCRSQPLVLVLDDLQWADEMTLGVIRMLMTDPEIHHFLLLGCYRENEVNDSHMLSTSLNDIREQGINIMTIKVGAIEKESTNALISDVMCLPLNLCRPLSNVVHRKTGGIIMFVLRLLASLNDEELIWYSIKSRRWMFDLQKIELKEMSEDVVKHMTEHMGRLPGKMQLGLKLCACLGPSFDATILERARKDAIIGDDFLESCVEHGFLQTDGGSSCKWSHDQVQQAAYGLIPLQKREKLHLLIGSRLLLSITPSEMERFIFHVADNINRGAKLLEDLEQKYEVAELNLRAGEKLLEQQSFHSAVKYLMNGITLVGDDSWGAKYSLTLRLYDAASDALCVVGDYPTLTALAEKPLHYARCFEDKLNTYSNLVRALSSSGNNDECINTSVSVLSQLGEFIPTNITQEIYFDEVAKVRQSLIGLSRQDLLSLPVMTDFNKLTAMRFLNHMLLATYASNPSMNPIVVFRMVRMTVKFGVCSISAIAFSCYGAWLASSLNDDYDVAFTMGRVASDLMKKLGSVEILPRVHAVVYGMINIYKEPWQASLCKHSEAFDAGLMHGDMEYAVSNIAFYHTLALFGCGSNLKDSSHSLQKHIQRGLQYNQNGMVKIMVMFEQMTFDLMGLEKNAYESHFGGLSEDAVIDFAMKNKITNLSRALYQKIRYVKYMCGDMDAAAKHYDLQQELYANCAGQATNGRTVFFLITAFIDGLIGLYFARKHRDDEAKWTGVAETAIEYMTKWAKSCSWNFANKLSLLQAEYFFLKHDEQAYSCYKASIKQAREHRFNHEEGLAHEKLATYLLHKNKHDEALQHFQDAKKCYETWHAHVLVRRVEKAIAVLSPLCTSSR</sequence>